<dbReference type="OrthoDB" id="10342119at2759"/>
<dbReference type="AlphaFoldDB" id="A0A8S1TFQ7"/>
<dbReference type="PANTHER" id="PTHR19920:SF0">
    <property type="entry name" value="CYTOSOLIC IRON-SULFUR PROTEIN ASSEMBLY PROTEIN CIAO1-RELATED"/>
    <property type="match status" value="1"/>
</dbReference>
<gene>
    <name evidence="1" type="ORF">POCTA_138.1.T0230031</name>
</gene>
<name>A0A8S1TFQ7_PAROT</name>
<protein>
    <submittedName>
        <fullName evidence="1">Uncharacterized protein</fullName>
    </submittedName>
</protein>
<evidence type="ECO:0000313" key="1">
    <source>
        <dbReference type="EMBL" id="CAD8149862.1"/>
    </source>
</evidence>
<organism evidence="1 2">
    <name type="scientific">Paramecium octaurelia</name>
    <dbReference type="NCBI Taxonomy" id="43137"/>
    <lineage>
        <taxon>Eukaryota</taxon>
        <taxon>Sar</taxon>
        <taxon>Alveolata</taxon>
        <taxon>Ciliophora</taxon>
        <taxon>Intramacronucleata</taxon>
        <taxon>Oligohymenophorea</taxon>
        <taxon>Peniculida</taxon>
        <taxon>Parameciidae</taxon>
        <taxon>Paramecium</taxon>
    </lineage>
</organism>
<dbReference type="Proteomes" id="UP000683925">
    <property type="component" value="Unassembled WGS sequence"/>
</dbReference>
<reference evidence="1" key="1">
    <citation type="submission" date="2021-01" db="EMBL/GenBank/DDBJ databases">
        <authorList>
            <consortium name="Genoscope - CEA"/>
            <person name="William W."/>
        </authorList>
    </citation>
    <scope>NUCLEOTIDE SEQUENCE</scope>
</reference>
<dbReference type="OMA" id="EITIWLW"/>
<keyword evidence="2" id="KW-1185">Reference proteome</keyword>
<dbReference type="PANTHER" id="PTHR19920">
    <property type="entry name" value="WD40 PROTEIN CIAO1"/>
    <property type="match status" value="1"/>
</dbReference>
<comment type="caution">
    <text evidence="1">The sequence shown here is derived from an EMBL/GenBank/DDBJ whole genome shotgun (WGS) entry which is preliminary data.</text>
</comment>
<evidence type="ECO:0000313" key="2">
    <source>
        <dbReference type="Proteomes" id="UP000683925"/>
    </source>
</evidence>
<sequence length="643" mass="75690">MIINENSISSRVLFSLVDKSIYVKNQPPQQIAITKDSSILALGVKDQMLKFYQMKNLKMISQHNIQSTWIYQLDVAKQSNQFIATLEKNRKDIIQFYSIVNLSCCKRLYEIRINLLYSIKLSYDENLIIIGGSDSIVLFKKKLTIWQKIQSIELPNCYAKDLDINKESSILITLSEESKKLFILNQSDLKWEIAQEIKNKEFGKKLCFITNESFIVTLQWSDILVYKFNTIELKFQMTKQILIQKYELLECKFLQFIQSKYLLVHQHGYYSNLIQFKDQELNTVEQKCNIEQGSIRLVQISDDGNYLVTVNRDNQLDLRRQIHPSFNFNLVHSYPQINQPTGMITNYDASILVITYEGQFQVLKKDCQQFNVIQTTNMQGLNCSSLYFMKNSDQFIMGSIDDEITIWLWNSIEQHYSQQTRIIGPSFQIIMNQTEDLLIFAKDRYLTFWEKMQDGFSKFQTLRKSEYLFSQLSINESGTKLCAVQYDFSIVIIIQEVDQKSKRKWRFHSKIKIEAIGIQSSFLTETKLLIKQKNVSILDLYELNNHNNQLIKIKQTQLIQNNHVSQTYDNFQKIQLQFNKLKSILVIQNNNEIYLAEYDQSSNIIINYIIQQVDYYSLCDNGNFLVTFNKENNHLNVFQILTK</sequence>
<dbReference type="GO" id="GO:0016226">
    <property type="term" value="P:iron-sulfur cluster assembly"/>
    <property type="evidence" value="ECO:0007669"/>
    <property type="project" value="TreeGrafter"/>
</dbReference>
<accession>A0A8S1TFQ7</accession>
<dbReference type="EMBL" id="CAJJDP010000023">
    <property type="protein sequence ID" value="CAD8149862.1"/>
    <property type="molecule type" value="Genomic_DNA"/>
</dbReference>
<dbReference type="GO" id="GO:0097361">
    <property type="term" value="C:cytosolic [4Fe-4S] assembly targeting complex"/>
    <property type="evidence" value="ECO:0007669"/>
    <property type="project" value="TreeGrafter"/>
</dbReference>
<proteinExistence type="predicted"/>